<evidence type="ECO:0000313" key="10">
    <source>
        <dbReference type="Proteomes" id="UP000460626"/>
    </source>
</evidence>
<evidence type="ECO:0000256" key="7">
    <source>
        <dbReference type="SAM" id="Phobius"/>
    </source>
</evidence>
<sequence>MTVDQTFITVLLAAMLIAFAMERWRVETVALAGLTVAYLGGLVPATAVFTGFASPAVVTVIEILLIVTVLARSSVIEEVVQIVAARISSERALIALLCSVGALVSVFMNNIGALALLFPVSLSFAQKLNMAPGRVLMPLSFATLLGGMCSLTGTPANLVVNEWMVTETGRGLAYFQLGEVGGLLVLAGIAWLVLATPRIFARLGAAADSASGVAAAPADLLQFVAQRTITARSRLPGMSLAQAEEAGNFTTHGVLRGGRHLFARRDAIVLQEGDDILIEGTEADLAALEANARLAGIRAGDEQEVMKAVVMPESLLVGSRVEDVEPLSGGQVRVDGLASRRGRIEGRFTDLQFSMGDVVALVGPGDAVRMLAREAGLLLLSSRQQTEPVAPRGLAAGLFVLGVAVTALGLAPVEIAFGAVVVALVATGLLDLRRALAEINWRVIILLGCMIPLGLAVEQTGAARVLADTIAEGLPAQAPMLVIAAVLAMGIVLTPFIDNVSTAVVLSPIAAELAVRTGTPIEPLLIAVAIGASIDFLTPFGHHNNAMVMGAGNYRFGDFSRLGAPLTVICFVVALVALRAFY</sequence>
<evidence type="ECO:0000256" key="4">
    <source>
        <dbReference type="ARBA" id="ARBA00022737"/>
    </source>
</evidence>
<accession>A0A845A1S7</accession>
<keyword evidence="6 7" id="KW-0472">Membrane</keyword>
<keyword evidence="4" id="KW-0677">Repeat</keyword>
<dbReference type="GO" id="GO:0005886">
    <property type="term" value="C:plasma membrane"/>
    <property type="evidence" value="ECO:0007669"/>
    <property type="project" value="TreeGrafter"/>
</dbReference>
<evidence type="ECO:0000259" key="8">
    <source>
        <dbReference type="PROSITE" id="PS51202"/>
    </source>
</evidence>
<dbReference type="GO" id="GO:0006813">
    <property type="term" value="P:potassium ion transport"/>
    <property type="evidence" value="ECO:0007669"/>
    <property type="project" value="InterPro"/>
</dbReference>
<evidence type="ECO:0000256" key="6">
    <source>
        <dbReference type="ARBA" id="ARBA00023136"/>
    </source>
</evidence>
<dbReference type="AlphaFoldDB" id="A0A845A1S7"/>
<dbReference type="GO" id="GO:0008324">
    <property type="term" value="F:monoatomic cation transmembrane transporter activity"/>
    <property type="evidence" value="ECO:0007669"/>
    <property type="project" value="InterPro"/>
</dbReference>
<feature type="transmembrane region" description="Helical" evidence="7">
    <location>
        <begin position="172"/>
        <end position="193"/>
    </location>
</feature>
<dbReference type="EMBL" id="WTYH01000001">
    <property type="protein sequence ID" value="MXO93878.1"/>
    <property type="molecule type" value="Genomic_DNA"/>
</dbReference>
<dbReference type="InterPro" id="IPR036721">
    <property type="entry name" value="RCK_C_sf"/>
</dbReference>
<feature type="transmembrane region" description="Helical" evidence="7">
    <location>
        <begin position="92"/>
        <end position="118"/>
    </location>
</feature>
<dbReference type="InterPro" id="IPR004680">
    <property type="entry name" value="Cit_transptr-like_dom"/>
</dbReference>
<feature type="transmembrane region" description="Helical" evidence="7">
    <location>
        <begin position="477"/>
        <end position="497"/>
    </location>
</feature>
<comment type="subcellular location">
    <subcellularLocation>
        <location evidence="1">Membrane</location>
        <topology evidence="1">Multi-pass membrane protein</topology>
    </subcellularLocation>
</comment>
<dbReference type="Pfam" id="PF03600">
    <property type="entry name" value="CitMHS"/>
    <property type="match status" value="1"/>
</dbReference>
<keyword evidence="3 7" id="KW-0812">Transmembrane</keyword>
<feature type="transmembrane region" description="Helical" evidence="7">
    <location>
        <begin position="415"/>
        <end position="432"/>
    </location>
</feature>
<dbReference type="PROSITE" id="PS51202">
    <property type="entry name" value="RCK_C"/>
    <property type="match status" value="1"/>
</dbReference>
<keyword evidence="5 7" id="KW-1133">Transmembrane helix</keyword>
<dbReference type="Proteomes" id="UP000460626">
    <property type="component" value="Unassembled WGS sequence"/>
</dbReference>
<evidence type="ECO:0000256" key="2">
    <source>
        <dbReference type="ARBA" id="ARBA00022448"/>
    </source>
</evidence>
<comment type="caution">
    <text evidence="9">The sequence shown here is derived from an EMBL/GenBank/DDBJ whole genome shotgun (WGS) entry which is preliminary data.</text>
</comment>
<evidence type="ECO:0000256" key="3">
    <source>
        <dbReference type="ARBA" id="ARBA00022692"/>
    </source>
</evidence>
<reference evidence="9 10" key="1">
    <citation type="submission" date="2019-12" db="EMBL/GenBank/DDBJ databases">
        <title>Genomic-based taxomic classification of the family Erythrobacteraceae.</title>
        <authorList>
            <person name="Xu L."/>
        </authorList>
    </citation>
    <scope>NUCLEOTIDE SEQUENCE [LARGE SCALE GENOMIC DNA]</scope>
    <source>
        <strain evidence="9 10">RC4-10-4</strain>
    </source>
</reference>
<name>A0A845A1S7_9SPHN</name>
<gene>
    <name evidence="9" type="ORF">GRI62_09680</name>
</gene>
<feature type="transmembrane region" description="Helical" evidence="7">
    <location>
        <begin position="562"/>
        <end position="581"/>
    </location>
</feature>
<evidence type="ECO:0000313" key="9">
    <source>
        <dbReference type="EMBL" id="MXO93878.1"/>
    </source>
</evidence>
<dbReference type="OrthoDB" id="9809303at2"/>
<feature type="domain" description="RCK C-terminal" evidence="8">
    <location>
        <begin position="211"/>
        <end position="294"/>
    </location>
</feature>
<dbReference type="RefSeq" id="WP_131453165.1">
    <property type="nucleotide sequence ID" value="NZ_BMJK01000001.1"/>
</dbReference>
<proteinExistence type="predicted"/>
<feature type="transmembrane region" description="Helical" evidence="7">
    <location>
        <begin position="52"/>
        <end position="71"/>
    </location>
</feature>
<feature type="transmembrane region" description="Helical" evidence="7">
    <location>
        <begin position="28"/>
        <end position="46"/>
    </location>
</feature>
<feature type="transmembrane region" description="Helical" evidence="7">
    <location>
        <begin position="439"/>
        <end position="457"/>
    </location>
</feature>
<keyword evidence="10" id="KW-1185">Reference proteome</keyword>
<evidence type="ECO:0000256" key="1">
    <source>
        <dbReference type="ARBA" id="ARBA00004141"/>
    </source>
</evidence>
<organism evidence="9 10">
    <name type="scientific">Aurantiacibacter arachoides</name>
    <dbReference type="NCBI Taxonomy" id="1850444"/>
    <lineage>
        <taxon>Bacteria</taxon>
        <taxon>Pseudomonadati</taxon>
        <taxon>Pseudomonadota</taxon>
        <taxon>Alphaproteobacteria</taxon>
        <taxon>Sphingomonadales</taxon>
        <taxon>Erythrobacteraceae</taxon>
        <taxon>Aurantiacibacter</taxon>
    </lineage>
</organism>
<dbReference type="InterPro" id="IPR051679">
    <property type="entry name" value="DASS-Related_Transporters"/>
</dbReference>
<dbReference type="PANTHER" id="PTHR43652:SF2">
    <property type="entry name" value="BASIC AMINO ACID ANTIPORTER YFCC-RELATED"/>
    <property type="match status" value="1"/>
</dbReference>
<protein>
    <submittedName>
        <fullName evidence="9">Cation transporter</fullName>
    </submittedName>
</protein>
<keyword evidence="2" id="KW-0813">Transport</keyword>
<feature type="transmembrane region" description="Helical" evidence="7">
    <location>
        <begin position="6"/>
        <end position="21"/>
    </location>
</feature>
<dbReference type="Gene3D" id="3.30.70.1450">
    <property type="entry name" value="Regulator of K+ conductance, C-terminal domain"/>
    <property type="match status" value="1"/>
</dbReference>
<dbReference type="SUPFAM" id="SSF116726">
    <property type="entry name" value="TrkA C-terminal domain-like"/>
    <property type="match status" value="2"/>
</dbReference>
<feature type="transmembrane region" description="Helical" evidence="7">
    <location>
        <begin position="138"/>
        <end position="160"/>
    </location>
</feature>
<dbReference type="InterPro" id="IPR006037">
    <property type="entry name" value="RCK_C"/>
</dbReference>
<dbReference type="PANTHER" id="PTHR43652">
    <property type="entry name" value="BASIC AMINO ACID ANTIPORTER YFCC-RELATED"/>
    <property type="match status" value="1"/>
</dbReference>
<evidence type="ECO:0000256" key="5">
    <source>
        <dbReference type="ARBA" id="ARBA00022989"/>
    </source>
</evidence>